<dbReference type="AlphaFoldDB" id="A0A1L9N3G5"/>
<dbReference type="EMBL" id="KV878203">
    <property type="protein sequence ID" value="OJI83794.1"/>
    <property type="molecule type" value="Genomic_DNA"/>
</dbReference>
<dbReference type="PANTHER" id="PTHR33112:SF16">
    <property type="entry name" value="HETEROKARYON INCOMPATIBILITY DOMAIN-CONTAINING PROTEIN"/>
    <property type="match status" value="1"/>
</dbReference>
<keyword evidence="3" id="KW-1185">Reference proteome</keyword>
<dbReference type="Proteomes" id="UP000184304">
    <property type="component" value="Unassembled WGS sequence"/>
</dbReference>
<proteinExistence type="predicted"/>
<accession>A0A1L9N3G5</accession>
<name>A0A1L9N3G5_ASPTC</name>
<organism evidence="2 3">
    <name type="scientific">Aspergillus tubingensis (strain CBS 134.48)</name>
    <dbReference type="NCBI Taxonomy" id="767770"/>
    <lineage>
        <taxon>Eukaryota</taxon>
        <taxon>Fungi</taxon>
        <taxon>Dikarya</taxon>
        <taxon>Ascomycota</taxon>
        <taxon>Pezizomycotina</taxon>
        <taxon>Eurotiomycetes</taxon>
        <taxon>Eurotiomycetidae</taxon>
        <taxon>Eurotiales</taxon>
        <taxon>Aspergillaceae</taxon>
        <taxon>Aspergillus</taxon>
        <taxon>Aspergillus subgen. Circumdati</taxon>
    </lineage>
</organism>
<evidence type="ECO:0000259" key="1">
    <source>
        <dbReference type="Pfam" id="PF06985"/>
    </source>
</evidence>
<dbReference type="Pfam" id="PF06985">
    <property type="entry name" value="HET"/>
    <property type="match status" value="1"/>
</dbReference>
<dbReference type="OMA" id="QYCAGLW"/>
<dbReference type="STRING" id="767770.A0A1L9N3G5"/>
<sequence>MANTEKSKIPVSLYTRSRVIAEFDMRIAKSAEIPEQDTHLIECLACNALPFDLGSKRCLSLAAKWLDNCHKKHIRCNVHEDIPPFFPTRVIDVGSSRRRPHLHVSRVGETGRWVALSYCWGGYSRFTLNASSFDGLRRGQSLKLFPSTLRDAILVTRALGVRYLWIDSLCIFQDDSSDWEAEASKMSSVYKHAAVTIAATSARTVEDGFLDKRAPYYSCHFPWRRQCHQGSGSIEHDSRFDPVAFQSYRHFNYQELLRRSRWATRGWTLQEELLSKRLLCYTEEEMIWRCRAGRTREPRQQVEGIMNVTSEPLWFTIDGPDIIYTPATAHKTWIQLIEDFAARSLSFDKDRLPAIGALAESFHAHIKEQYCAGLWRGDILFGLLWSIHRCAGTEIPAPMSVSSKERGPSWSWIGADSGVKLKWPRPEIRPSMIYLARVAHCQIYRKSSDIFGRIEGAELVLNAPYRHVCLRPGSYSKFRWNSVSLAQRMLTRLGPLANTRELAQIALGRPEYLESTETSGSETVLSSSTEFTLIQVAKLTNKIRKPRLYLLILQPHTRTEANSGGLHRYRRVGLLRLWPESANRWPDEPSHAVSVKGISTRRLEDAAYWEVIREEWPVGSFLIE</sequence>
<dbReference type="OrthoDB" id="5125733at2759"/>
<evidence type="ECO:0000313" key="2">
    <source>
        <dbReference type="EMBL" id="OJI83794.1"/>
    </source>
</evidence>
<evidence type="ECO:0000313" key="3">
    <source>
        <dbReference type="Proteomes" id="UP000184304"/>
    </source>
</evidence>
<gene>
    <name evidence="2" type="ORF">ASPTUDRAFT_55794</name>
</gene>
<dbReference type="InterPro" id="IPR010730">
    <property type="entry name" value="HET"/>
</dbReference>
<protein>
    <recommendedName>
        <fullName evidence="1">Heterokaryon incompatibility domain-containing protein</fullName>
    </recommendedName>
</protein>
<dbReference type="VEuPathDB" id="FungiDB:ASPTUDRAFT_55794"/>
<reference evidence="3" key="1">
    <citation type="journal article" date="2017" name="Genome Biol.">
        <title>Comparative genomics reveals high biological diversity and specific adaptations in the industrially and medically important fungal genus Aspergillus.</title>
        <authorList>
            <person name="de Vries R.P."/>
            <person name="Riley R."/>
            <person name="Wiebenga A."/>
            <person name="Aguilar-Osorio G."/>
            <person name="Amillis S."/>
            <person name="Uchima C.A."/>
            <person name="Anderluh G."/>
            <person name="Asadollahi M."/>
            <person name="Askin M."/>
            <person name="Barry K."/>
            <person name="Battaglia E."/>
            <person name="Bayram O."/>
            <person name="Benocci T."/>
            <person name="Braus-Stromeyer S.A."/>
            <person name="Caldana C."/>
            <person name="Canovas D."/>
            <person name="Cerqueira G.C."/>
            <person name="Chen F."/>
            <person name="Chen W."/>
            <person name="Choi C."/>
            <person name="Clum A."/>
            <person name="Dos Santos R.A."/>
            <person name="Damasio A.R."/>
            <person name="Diallinas G."/>
            <person name="Emri T."/>
            <person name="Fekete E."/>
            <person name="Flipphi M."/>
            <person name="Freyberg S."/>
            <person name="Gallo A."/>
            <person name="Gournas C."/>
            <person name="Habgood R."/>
            <person name="Hainaut M."/>
            <person name="Harispe M.L."/>
            <person name="Henrissat B."/>
            <person name="Hilden K.S."/>
            <person name="Hope R."/>
            <person name="Hossain A."/>
            <person name="Karabika E."/>
            <person name="Karaffa L."/>
            <person name="Karanyi Z."/>
            <person name="Krasevec N."/>
            <person name="Kuo A."/>
            <person name="Kusch H."/>
            <person name="LaButti K."/>
            <person name="Lagendijk E.L."/>
            <person name="Lapidus A."/>
            <person name="Levasseur A."/>
            <person name="Lindquist E."/>
            <person name="Lipzen A."/>
            <person name="Logrieco A.F."/>
            <person name="MacCabe A."/>
            <person name="Maekelae M.R."/>
            <person name="Malavazi I."/>
            <person name="Melin P."/>
            <person name="Meyer V."/>
            <person name="Mielnichuk N."/>
            <person name="Miskei M."/>
            <person name="Molnar A.P."/>
            <person name="Mule G."/>
            <person name="Ngan C.Y."/>
            <person name="Orejas M."/>
            <person name="Orosz E."/>
            <person name="Ouedraogo J.P."/>
            <person name="Overkamp K.M."/>
            <person name="Park H.-S."/>
            <person name="Perrone G."/>
            <person name="Piumi F."/>
            <person name="Punt P.J."/>
            <person name="Ram A.F."/>
            <person name="Ramon A."/>
            <person name="Rauscher S."/>
            <person name="Record E."/>
            <person name="Riano-Pachon D.M."/>
            <person name="Robert V."/>
            <person name="Roehrig J."/>
            <person name="Ruller R."/>
            <person name="Salamov A."/>
            <person name="Salih N.S."/>
            <person name="Samson R.A."/>
            <person name="Sandor E."/>
            <person name="Sanguinetti M."/>
            <person name="Schuetze T."/>
            <person name="Sepcic K."/>
            <person name="Shelest E."/>
            <person name="Sherlock G."/>
            <person name="Sophianopoulou V."/>
            <person name="Squina F.M."/>
            <person name="Sun H."/>
            <person name="Susca A."/>
            <person name="Todd R.B."/>
            <person name="Tsang A."/>
            <person name="Unkles S.E."/>
            <person name="van de Wiele N."/>
            <person name="van Rossen-Uffink D."/>
            <person name="Oliveira J.V."/>
            <person name="Vesth T.C."/>
            <person name="Visser J."/>
            <person name="Yu J.-H."/>
            <person name="Zhou M."/>
            <person name="Andersen M.R."/>
            <person name="Archer D.B."/>
            <person name="Baker S.E."/>
            <person name="Benoit I."/>
            <person name="Brakhage A.A."/>
            <person name="Braus G.H."/>
            <person name="Fischer R."/>
            <person name="Frisvad J.C."/>
            <person name="Goldman G.H."/>
            <person name="Houbraken J."/>
            <person name="Oakley B."/>
            <person name="Pocsi I."/>
            <person name="Scazzocchio C."/>
            <person name="Seiboth B."/>
            <person name="vanKuyk P.A."/>
            <person name="Wortman J."/>
            <person name="Dyer P.S."/>
            <person name="Grigoriev I.V."/>
        </authorList>
    </citation>
    <scope>NUCLEOTIDE SEQUENCE [LARGE SCALE GENOMIC DNA]</scope>
    <source>
        <strain evidence="3">CBS 134.48</strain>
    </source>
</reference>
<dbReference type="PANTHER" id="PTHR33112">
    <property type="entry name" value="DOMAIN PROTEIN, PUTATIVE-RELATED"/>
    <property type="match status" value="1"/>
</dbReference>
<feature type="domain" description="Heterokaryon incompatibility" evidence="1">
    <location>
        <begin position="113"/>
        <end position="271"/>
    </location>
</feature>